<name>A0ABS9KS57_9BACT</name>
<dbReference type="InterPro" id="IPR047114">
    <property type="entry name" value="YciF"/>
</dbReference>
<dbReference type="Proteomes" id="UP001165367">
    <property type="component" value="Unassembled WGS sequence"/>
</dbReference>
<dbReference type="PANTHER" id="PTHR30565:SF9">
    <property type="entry name" value="PROTEIN YCIF"/>
    <property type="match status" value="1"/>
</dbReference>
<keyword evidence="2" id="KW-1185">Reference proteome</keyword>
<dbReference type="EMBL" id="JAKLTR010000007">
    <property type="protein sequence ID" value="MCG2615146.1"/>
    <property type="molecule type" value="Genomic_DNA"/>
</dbReference>
<accession>A0ABS9KS57</accession>
<dbReference type="SUPFAM" id="SSF47240">
    <property type="entry name" value="Ferritin-like"/>
    <property type="match status" value="1"/>
</dbReference>
<evidence type="ECO:0000313" key="1">
    <source>
        <dbReference type="EMBL" id="MCG2615146.1"/>
    </source>
</evidence>
<evidence type="ECO:0000313" key="2">
    <source>
        <dbReference type="Proteomes" id="UP001165367"/>
    </source>
</evidence>
<comment type="caution">
    <text evidence="1">The sequence shown here is derived from an EMBL/GenBank/DDBJ whole genome shotgun (WGS) entry which is preliminary data.</text>
</comment>
<organism evidence="1 2">
    <name type="scientific">Terrimonas ginsenosidimutans</name>
    <dbReference type="NCBI Taxonomy" id="2908004"/>
    <lineage>
        <taxon>Bacteria</taxon>
        <taxon>Pseudomonadati</taxon>
        <taxon>Bacteroidota</taxon>
        <taxon>Chitinophagia</taxon>
        <taxon>Chitinophagales</taxon>
        <taxon>Chitinophagaceae</taxon>
        <taxon>Terrimonas</taxon>
    </lineage>
</organism>
<sequence>MKKEIRKSLSRLLTSGIRDLYCAEKEIARVLPKMIRAATSPILKRAFQEHLDITHIHVNRLLEVFRWIGHKPKGKKCVPIRNIIREGKYARELAVNGSASRDLGLIFTAQKMECYEIAGYAILANVATELLLDNVADTLFRTHEEEVEAGTMYADIASNDIIHPAFHLN</sequence>
<dbReference type="InterPro" id="IPR012347">
    <property type="entry name" value="Ferritin-like"/>
</dbReference>
<protein>
    <submittedName>
        <fullName evidence="1">DUF892 family protein</fullName>
    </submittedName>
</protein>
<dbReference type="Pfam" id="PF05974">
    <property type="entry name" value="DUF892"/>
    <property type="match status" value="1"/>
</dbReference>
<reference evidence="1" key="1">
    <citation type="submission" date="2022-01" db="EMBL/GenBank/DDBJ databases">
        <authorList>
            <person name="Jo J.-H."/>
            <person name="Im W.-T."/>
        </authorList>
    </citation>
    <scope>NUCLEOTIDE SEQUENCE</scope>
    <source>
        <strain evidence="1">NA20</strain>
    </source>
</reference>
<dbReference type="InterPro" id="IPR009078">
    <property type="entry name" value="Ferritin-like_SF"/>
</dbReference>
<dbReference type="InterPro" id="IPR010287">
    <property type="entry name" value="DUF892_YciF-like"/>
</dbReference>
<gene>
    <name evidence="1" type="ORF">LZZ85_12675</name>
</gene>
<dbReference type="Gene3D" id="1.20.1260.10">
    <property type="match status" value="1"/>
</dbReference>
<dbReference type="RefSeq" id="WP_237872226.1">
    <property type="nucleotide sequence ID" value="NZ_JAKLTR010000007.1"/>
</dbReference>
<proteinExistence type="predicted"/>
<dbReference type="PANTHER" id="PTHR30565">
    <property type="entry name" value="PROTEIN YCIF"/>
    <property type="match status" value="1"/>
</dbReference>